<reference evidence="1 2" key="1">
    <citation type="submission" date="2024-01" db="EMBL/GenBank/DDBJ databases">
        <title>The genomes of 5 underutilized Papilionoideae crops provide insights into root nodulation and disease resistance.</title>
        <authorList>
            <person name="Yuan L."/>
        </authorList>
    </citation>
    <scope>NUCLEOTIDE SEQUENCE [LARGE SCALE GENOMIC DNA]</scope>
    <source>
        <strain evidence="1">LY-2023</strain>
        <tissue evidence="1">Leaf</tissue>
    </source>
</reference>
<sequence>MIERHISVKISKITLFYTNVLTSHVLDSYVPYLSHPILQALHEPTTFTLRRQIVNLFNPPWSLLSLIPQAKSKVADYVEYAAGVPEANVLSCWKDEVALEKSSFSVEPEGSFPD</sequence>
<proteinExistence type="predicted"/>
<keyword evidence="2" id="KW-1185">Reference proteome</keyword>
<comment type="caution">
    <text evidence="1">The sequence shown here is derived from an EMBL/GenBank/DDBJ whole genome shotgun (WGS) entry which is preliminary data.</text>
</comment>
<dbReference type="EMBL" id="JAYKXN010000006">
    <property type="protein sequence ID" value="KAK7279980.1"/>
    <property type="molecule type" value="Genomic_DNA"/>
</dbReference>
<dbReference type="AlphaFoldDB" id="A0AAN9FPC4"/>
<dbReference type="Proteomes" id="UP001359559">
    <property type="component" value="Unassembled WGS sequence"/>
</dbReference>
<protein>
    <submittedName>
        <fullName evidence="1">Uncharacterized protein</fullName>
    </submittedName>
</protein>
<gene>
    <name evidence="1" type="ORF">RJT34_25042</name>
</gene>
<evidence type="ECO:0000313" key="2">
    <source>
        <dbReference type="Proteomes" id="UP001359559"/>
    </source>
</evidence>
<evidence type="ECO:0000313" key="1">
    <source>
        <dbReference type="EMBL" id="KAK7279980.1"/>
    </source>
</evidence>
<organism evidence="1 2">
    <name type="scientific">Clitoria ternatea</name>
    <name type="common">Butterfly pea</name>
    <dbReference type="NCBI Taxonomy" id="43366"/>
    <lineage>
        <taxon>Eukaryota</taxon>
        <taxon>Viridiplantae</taxon>
        <taxon>Streptophyta</taxon>
        <taxon>Embryophyta</taxon>
        <taxon>Tracheophyta</taxon>
        <taxon>Spermatophyta</taxon>
        <taxon>Magnoliopsida</taxon>
        <taxon>eudicotyledons</taxon>
        <taxon>Gunneridae</taxon>
        <taxon>Pentapetalae</taxon>
        <taxon>rosids</taxon>
        <taxon>fabids</taxon>
        <taxon>Fabales</taxon>
        <taxon>Fabaceae</taxon>
        <taxon>Papilionoideae</taxon>
        <taxon>50 kb inversion clade</taxon>
        <taxon>NPAAA clade</taxon>
        <taxon>indigoferoid/millettioid clade</taxon>
        <taxon>Phaseoleae</taxon>
        <taxon>Clitoria</taxon>
    </lineage>
</organism>
<name>A0AAN9FPC4_CLITE</name>
<accession>A0AAN9FPC4</accession>